<keyword evidence="2" id="KW-0547">Nucleotide-binding</keyword>
<dbReference type="Gene3D" id="3.40.50.300">
    <property type="entry name" value="P-loop containing nucleotide triphosphate hydrolases"/>
    <property type="match status" value="1"/>
</dbReference>
<dbReference type="Proteomes" id="UP000324797">
    <property type="component" value="Unassembled WGS sequence"/>
</dbReference>
<keyword evidence="3 5" id="KW-0067">ATP-binding</keyword>
<evidence type="ECO:0000259" key="4">
    <source>
        <dbReference type="SMART" id="SM00382"/>
    </source>
</evidence>
<evidence type="ECO:0000313" key="5">
    <source>
        <dbReference type="EMBL" id="TYO63530.1"/>
    </source>
</evidence>
<protein>
    <submittedName>
        <fullName evidence="5">ATP-binding protein</fullName>
    </submittedName>
</protein>
<dbReference type="AlphaFoldDB" id="A0A5S4YGJ8"/>
<dbReference type="InterPro" id="IPR054472">
    <property type="entry name" value="WHD"/>
</dbReference>
<dbReference type="SUPFAM" id="SSF52540">
    <property type="entry name" value="P-loop containing nucleoside triphosphate hydrolases"/>
    <property type="match status" value="1"/>
</dbReference>
<dbReference type="InterPro" id="IPR027417">
    <property type="entry name" value="P-loop_NTPase"/>
</dbReference>
<comment type="caution">
    <text evidence="5">The sequence shown here is derived from an EMBL/GenBank/DDBJ whole genome shotgun (WGS) entry which is preliminary data.</text>
</comment>
<accession>A0A5S4YGJ8</accession>
<dbReference type="Pfam" id="PF22977">
    <property type="entry name" value="WHD"/>
    <property type="match status" value="1"/>
</dbReference>
<feature type="domain" description="AAA+ ATPase" evidence="4">
    <location>
        <begin position="440"/>
        <end position="572"/>
    </location>
</feature>
<dbReference type="InterPro" id="IPR003959">
    <property type="entry name" value="ATPase_AAA_core"/>
</dbReference>
<organism evidence="5 6">
    <name type="scientific">Bradyrhizobium hipponense</name>
    <dbReference type="NCBI Taxonomy" id="2605638"/>
    <lineage>
        <taxon>Bacteria</taxon>
        <taxon>Pseudomonadati</taxon>
        <taxon>Pseudomonadota</taxon>
        <taxon>Alphaproteobacteria</taxon>
        <taxon>Hyphomicrobiales</taxon>
        <taxon>Nitrobacteraceae</taxon>
        <taxon>Bradyrhizobium</taxon>
    </lineage>
</organism>
<reference evidence="5 6" key="1">
    <citation type="submission" date="2019-08" db="EMBL/GenBank/DDBJ databases">
        <title>Bradyrhizobium hipponensis sp. nov., a rhizobium isolated from a Lupinus angustifolius root nodule in Tunisia.</title>
        <authorList>
            <person name="Off K."/>
            <person name="Rejili M."/>
            <person name="Mars M."/>
            <person name="Brachmann A."/>
            <person name="Marin M."/>
        </authorList>
    </citation>
    <scope>NUCLEOTIDE SEQUENCE [LARGE SCALE GENOMIC DNA]</scope>
    <source>
        <strain evidence="6">aSej3</strain>
    </source>
</reference>
<evidence type="ECO:0000256" key="2">
    <source>
        <dbReference type="ARBA" id="ARBA00022741"/>
    </source>
</evidence>
<dbReference type="InterPro" id="IPR050221">
    <property type="entry name" value="26S_Proteasome_ATPase"/>
</dbReference>
<evidence type="ECO:0000256" key="3">
    <source>
        <dbReference type="ARBA" id="ARBA00022840"/>
    </source>
</evidence>
<dbReference type="Pfam" id="PF00004">
    <property type="entry name" value="AAA"/>
    <property type="match status" value="1"/>
</dbReference>
<dbReference type="InterPro" id="IPR003593">
    <property type="entry name" value="AAA+_ATPase"/>
</dbReference>
<dbReference type="GO" id="GO:0005524">
    <property type="term" value="F:ATP binding"/>
    <property type="evidence" value="ECO:0007669"/>
    <property type="project" value="UniProtKB-KW"/>
</dbReference>
<gene>
    <name evidence="5" type="ORF">FXV83_26865</name>
</gene>
<dbReference type="GO" id="GO:0016887">
    <property type="term" value="F:ATP hydrolysis activity"/>
    <property type="evidence" value="ECO:0007669"/>
    <property type="project" value="InterPro"/>
</dbReference>
<sequence length="661" mass="72586">MSEEAKWEALNSRHLAAALKRLKQRLERLASGEKLKAQDAGPETPAAKSREDGLPAFLLLERALGLSPFERDLLLLCATAEFDSAFPSLFAKAQGDPGRTSPTFALALSLLDDPTWDALSPERPLRYFRLIEINQPGAQALTVSALRADERIVNYLKGLNYLDDRLAPFVAAVGSDQPAAEMPPSQGELGRQVTAPWRLASAAAPPPIVQLLGADSGAKQLIALDAAVRLKRQLYRMPADALPAQPAELEMLGRLWQRESLLLPVALWIDAQEIDASDAHAATIRRFLARCAGFVMLSVREPWPRLPRESSMVDIIKPTMDEQRAAWQCICGDGDTQGPTALASQFNLNIADIARIGAITKAEQGSGKAPLRDRLWDACRARVRPMLDALAHRIEPKATFDDIVLPAEQTGLLHQIAAQVNQRGKVYGEWGFGARANRGLGISALFAGDSGTGKTMAAEVIANELRLNLYRIDLSAVVSKYIGETEKNLRRLFDAAEDGGAILFFDEADALFGKRSEVKDSHDRYANIEINYLLQRMEAYRGLAILATNLRSSLDNAFTRRLRFIVNFPFPGVVERRGMWQKAFPPQTPVRTLDHDRLARLNLTGGSIHNAALNAAFLGAQANSPVTMPLALAAARAEFVKLDRPVNEADFRWLETKEATA</sequence>
<name>A0A5S4YGJ8_9BRAD</name>
<dbReference type="EMBL" id="VSTH01000098">
    <property type="protein sequence ID" value="TYO63530.1"/>
    <property type="molecule type" value="Genomic_DNA"/>
</dbReference>
<keyword evidence="6" id="KW-1185">Reference proteome</keyword>
<dbReference type="PANTHER" id="PTHR23073">
    <property type="entry name" value="26S PROTEASOME REGULATORY SUBUNIT"/>
    <property type="match status" value="1"/>
</dbReference>
<dbReference type="SMART" id="SM00382">
    <property type="entry name" value="AAA"/>
    <property type="match status" value="1"/>
</dbReference>
<evidence type="ECO:0000256" key="1">
    <source>
        <dbReference type="ARBA" id="ARBA00006914"/>
    </source>
</evidence>
<proteinExistence type="inferred from homology"/>
<dbReference type="CDD" id="cd19481">
    <property type="entry name" value="RecA-like_protease"/>
    <property type="match status" value="1"/>
</dbReference>
<dbReference type="RefSeq" id="WP_148742593.1">
    <property type="nucleotide sequence ID" value="NZ_VSTH01000098.1"/>
</dbReference>
<evidence type="ECO:0000313" key="6">
    <source>
        <dbReference type="Proteomes" id="UP000324797"/>
    </source>
</evidence>
<comment type="similarity">
    <text evidence="1">Belongs to the AAA ATPase family.</text>
</comment>